<evidence type="ECO:0000313" key="5">
    <source>
        <dbReference type="EMBL" id="ARF66782.1"/>
    </source>
</evidence>
<dbReference type="EMBL" id="CP020557">
    <property type="protein sequence ID" value="ARF66782.1"/>
    <property type="molecule type" value="Genomic_DNA"/>
</dbReference>
<protein>
    <recommendedName>
        <fullName evidence="4">Transcriptional regulator LacI/GalR-like sensor domain-containing protein</fullName>
    </recommendedName>
</protein>
<organism evidence="5 6">
    <name type="scientific">Paenibacillus larvae subsp. pulvifaciens</name>
    <dbReference type="NCBI Taxonomy" id="1477"/>
    <lineage>
        <taxon>Bacteria</taxon>
        <taxon>Bacillati</taxon>
        <taxon>Bacillota</taxon>
        <taxon>Bacilli</taxon>
        <taxon>Bacillales</taxon>
        <taxon>Paenibacillaceae</taxon>
        <taxon>Paenibacillus</taxon>
    </lineage>
</organism>
<gene>
    <name evidence="5" type="ORF">B7C51_01570</name>
</gene>
<evidence type="ECO:0000256" key="3">
    <source>
        <dbReference type="ARBA" id="ARBA00023163"/>
    </source>
</evidence>
<keyword evidence="3" id="KW-0804">Transcription</keyword>
<evidence type="ECO:0000313" key="6">
    <source>
        <dbReference type="Proteomes" id="UP000192727"/>
    </source>
</evidence>
<dbReference type="AlphaFoldDB" id="A0A1V0UP84"/>
<evidence type="ECO:0000259" key="4">
    <source>
        <dbReference type="Pfam" id="PF13377"/>
    </source>
</evidence>
<accession>A0A1V0UP84</accession>
<dbReference type="InterPro" id="IPR046335">
    <property type="entry name" value="LacI/GalR-like_sensor"/>
</dbReference>
<dbReference type="SUPFAM" id="SSF53822">
    <property type="entry name" value="Periplasmic binding protein-like I"/>
    <property type="match status" value="1"/>
</dbReference>
<name>A0A1V0UP84_9BACL</name>
<feature type="domain" description="Transcriptional regulator LacI/GalR-like sensor" evidence="4">
    <location>
        <begin position="2"/>
        <end position="39"/>
    </location>
</feature>
<proteinExistence type="predicted"/>
<dbReference type="GO" id="GO:0003677">
    <property type="term" value="F:DNA binding"/>
    <property type="evidence" value="ECO:0007669"/>
    <property type="project" value="UniProtKB-KW"/>
</dbReference>
<sequence>MTRAIQDAGLKVPDDISVIGFNDITIARYVSPSLTTIKLYQRIYWRNCA</sequence>
<dbReference type="Proteomes" id="UP000192727">
    <property type="component" value="Chromosome"/>
</dbReference>
<reference evidence="5 6" key="1">
    <citation type="submission" date="2017-03" db="EMBL/GenBank/DDBJ databases">
        <title>Paenibacillus larvae genome sequencing.</title>
        <authorList>
            <person name="Dingman D.W."/>
        </authorList>
    </citation>
    <scope>NUCLEOTIDE SEQUENCE [LARGE SCALE GENOMIC DNA]</scope>
    <source>
        <strain evidence="5 6">SAG 10367</strain>
    </source>
</reference>
<dbReference type="Pfam" id="PF13377">
    <property type="entry name" value="Peripla_BP_3"/>
    <property type="match status" value="1"/>
</dbReference>
<dbReference type="RefSeq" id="WP_083038317.1">
    <property type="nucleotide sequence ID" value="NZ_CP020557.1"/>
</dbReference>
<dbReference type="InterPro" id="IPR028082">
    <property type="entry name" value="Peripla_BP_I"/>
</dbReference>
<evidence type="ECO:0000256" key="2">
    <source>
        <dbReference type="ARBA" id="ARBA00023125"/>
    </source>
</evidence>
<keyword evidence="1" id="KW-0805">Transcription regulation</keyword>
<evidence type="ECO:0000256" key="1">
    <source>
        <dbReference type="ARBA" id="ARBA00023015"/>
    </source>
</evidence>
<keyword evidence="2" id="KW-0238">DNA-binding</keyword>
<dbReference type="Gene3D" id="3.40.50.2300">
    <property type="match status" value="1"/>
</dbReference>